<dbReference type="InterPro" id="IPR003594">
    <property type="entry name" value="HATPase_dom"/>
</dbReference>
<dbReference type="InterPro" id="IPR001789">
    <property type="entry name" value="Sig_transdc_resp-reg_receiver"/>
</dbReference>
<dbReference type="PRINTS" id="PR00344">
    <property type="entry name" value="BCTRLSENSOR"/>
</dbReference>
<dbReference type="PROSITE" id="PS50109">
    <property type="entry name" value="HIS_KIN"/>
    <property type="match status" value="1"/>
</dbReference>
<dbReference type="EMBL" id="JBHSMK010000016">
    <property type="protein sequence ID" value="MFC5438379.1"/>
    <property type="molecule type" value="Genomic_DNA"/>
</dbReference>
<dbReference type="Proteomes" id="UP001596013">
    <property type="component" value="Unassembled WGS sequence"/>
</dbReference>
<dbReference type="InterPro" id="IPR011006">
    <property type="entry name" value="CheY-like_superfamily"/>
</dbReference>
<dbReference type="SUPFAM" id="SSF55874">
    <property type="entry name" value="ATPase domain of HSP90 chaperone/DNA topoisomerase II/histidine kinase"/>
    <property type="match status" value="1"/>
</dbReference>
<sequence>RFEQADGPQRRAGSGLGLAICRELVDMMGGSIELESRVAHGSTFRVRLPLIEATAPAPPAAMVAATERFHRLLLVEDDTIVAAVMRGLLERDCHAVVHVTNGLAALAELAHARFDAVLLDLDLPGVDGFQIARLIRQREHAGQHLPIVAVTARSGGEDEARARAAGMDGFLRKPLSGEQLSRALAQVVKAAPGSKIPA</sequence>
<evidence type="ECO:0000256" key="4">
    <source>
        <dbReference type="PROSITE-ProRule" id="PRU00169"/>
    </source>
</evidence>
<dbReference type="Gene3D" id="3.30.565.10">
    <property type="entry name" value="Histidine kinase-like ATPase, C-terminal domain"/>
    <property type="match status" value="1"/>
</dbReference>
<dbReference type="EC" id="2.7.13.3" evidence="2"/>
<feature type="non-terminal residue" evidence="7">
    <location>
        <position position="1"/>
    </location>
</feature>
<feature type="modified residue" description="4-aspartylphosphate" evidence="4">
    <location>
        <position position="120"/>
    </location>
</feature>
<evidence type="ECO:0000256" key="3">
    <source>
        <dbReference type="ARBA" id="ARBA00022553"/>
    </source>
</evidence>
<dbReference type="InterPro" id="IPR004358">
    <property type="entry name" value="Sig_transdc_His_kin-like_C"/>
</dbReference>
<accession>A0ABW0JQN0</accession>
<reference evidence="8" key="1">
    <citation type="journal article" date="2019" name="Int. J. Syst. Evol. Microbiol.">
        <title>The Global Catalogue of Microorganisms (GCM) 10K type strain sequencing project: providing services to taxonomists for standard genome sequencing and annotation.</title>
        <authorList>
            <consortium name="The Broad Institute Genomics Platform"/>
            <consortium name="The Broad Institute Genome Sequencing Center for Infectious Disease"/>
            <person name="Wu L."/>
            <person name="Ma J."/>
        </authorList>
    </citation>
    <scope>NUCLEOTIDE SEQUENCE [LARGE SCALE GENOMIC DNA]</scope>
    <source>
        <strain evidence="8">JCM 17130</strain>
    </source>
</reference>
<evidence type="ECO:0000313" key="7">
    <source>
        <dbReference type="EMBL" id="MFC5438379.1"/>
    </source>
</evidence>
<comment type="caution">
    <text evidence="7">The sequence shown here is derived from an EMBL/GenBank/DDBJ whole genome shotgun (WGS) entry which is preliminary data.</text>
</comment>
<protein>
    <recommendedName>
        <fullName evidence="2">histidine kinase</fullName>
        <ecNumber evidence="2">2.7.13.3</ecNumber>
    </recommendedName>
</protein>
<feature type="domain" description="Response regulatory" evidence="6">
    <location>
        <begin position="71"/>
        <end position="188"/>
    </location>
</feature>
<dbReference type="PANTHER" id="PTHR45339:SF3">
    <property type="entry name" value="HISTIDINE KINASE"/>
    <property type="match status" value="1"/>
</dbReference>
<dbReference type="Pfam" id="PF02518">
    <property type="entry name" value="HATPase_c"/>
    <property type="match status" value="1"/>
</dbReference>
<feature type="domain" description="Histidine kinase" evidence="5">
    <location>
        <begin position="1"/>
        <end position="52"/>
    </location>
</feature>
<dbReference type="Pfam" id="PF00072">
    <property type="entry name" value="Response_reg"/>
    <property type="match status" value="1"/>
</dbReference>
<dbReference type="PANTHER" id="PTHR45339">
    <property type="entry name" value="HYBRID SIGNAL TRANSDUCTION HISTIDINE KINASE J"/>
    <property type="match status" value="1"/>
</dbReference>
<keyword evidence="8" id="KW-1185">Reference proteome</keyword>
<dbReference type="RefSeq" id="WP_377307000.1">
    <property type="nucleotide sequence ID" value="NZ_JBHSMK010000016.1"/>
</dbReference>
<dbReference type="Gene3D" id="3.40.50.2300">
    <property type="match status" value="1"/>
</dbReference>
<proteinExistence type="predicted"/>
<dbReference type="InterPro" id="IPR036890">
    <property type="entry name" value="HATPase_C_sf"/>
</dbReference>
<evidence type="ECO:0000259" key="5">
    <source>
        <dbReference type="PROSITE" id="PS50109"/>
    </source>
</evidence>
<organism evidence="7 8">
    <name type="scientific">Rhodanobacter umsongensis</name>
    <dbReference type="NCBI Taxonomy" id="633153"/>
    <lineage>
        <taxon>Bacteria</taxon>
        <taxon>Pseudomonadati</taxon>
        <taxon>Pseudomonadota</taxon>
        <taxon>Gammaproteobacteria</taxon>
        <taxon>Lysobacterales</taxon>
        <taxon>Rhodanobacteraceae</taxon>
        <taxon>Rhodanobacter</taxon>
    </lineage>
</organism>
<dbReference type="InterPro" id="IPR005467">
    <property type="entry name" value="His_kinase_dom"/>
</dbReference>
<gene>
    <name evidence="7" type="ORF">ACFPME_17605</name>
</gene>
<evidence type="ECO:0000259" key="6">
    <source>
        <dbReference type="PROSITE" id="PS50110"/>
    </source>
</evidence>
<dbReference type="PROSITE" id="PS50110">
    <property type="entry name" value="RESPONSE_REGULATORY"/>
    <property type="match status" value="1"/>
</dbReference>
<dbReference type="CDD" id="cd17546">
    <property type="entry name" value="REC_hyHK_CKI1_RcsC-like"/>
    <property type="match status" value="1"/>
</dbReference>
<evidence type="ECO:0000256" key="1">
    <source>
        <dbReference type="ARBA" id="ARBA00000085"/>
    </source>
</evidence>
<comment type="catalytic activity">
    <reaction evidence="1">
        <text>ATP + protein L-histidine = ADP + protein N-phospho-L-histidine.</text>
        <dbReference type="EC" id="2.7.13.3"/>
    </reaction>
</comment>
<evidence type="ECO:0000256" key="2">
    <source>
        <dbReference type="ARBA" id="ARBA00012438"/>
    </source>
</evidence>
<dbReference type="SMART" id="SM00448">
    <property type="entry name" value="REC"/>
    <property type="match status" value="1"/>
</dbReference>
<evidence type="ECO:0000313" key="8">
    <source>
        <dbReference type="Proteomes" id="UP001596013"/>
    </source>
</evidence>
<keyword evidence="3 4" id="KW-0597">Phosphoprotein</keyword>
<dbReference type="SUPFAM" id="SSF52172">
    <property type="entry name" value="CheY-like"/>
    <property type="match status" value="1"/>
</dbReference>
<name>A0ABW0JQN0_9GAMM</name>